<dbReference type="Proteomes" id="UP000435112">
    <property type="component" value="Unassembled WGS sequence"/>
</dbReference>
<reference evidence="1 2" key="1">
    <citation type="submission" date="2018-09" db="EMBL/GenBank/DDBJ databases">
        <title>Genomic investigation of the strawberry pathogen Phytophthora fragariae indicates pathogenicity is determined by transcriptional variation in three key races.</title>
        <authorList>
            <person name="Adams T.M."/>
            <person name="Armitage A.D."/>
            <person name="Sobczyk M.K."/>
            <person name="Bates H.J."/>
            <person name="Dunwell J.M."/>
            <person name="Nellist C.F."/>
            <person name="Harrison R.J."/>
        </authorList>
    </citation>
    <scope>NUCLEOTIDE SEQUENCE [LARGE SCALE GENOMIC DNA]</scope>
    <source>
        <strain evidence="1 2">SCRP324</strain>
    </source>
</reference>
<dbReference type="EMBL" id="QXFU01000302">
    <property type="protein sequence ID" value="KAE9037299.1"/>
    <property type="molecule type" value="Genomic_DNA"/>
</dbReference>
<evidence type="ECO:0000313" key="2">
    <source>
        <dbReference type="Proteomes" id="UP000435112"/>
    </source>
</evidence>
<sequence>MDAYAYHMARGEARGTALYMLSGTEILTVPSMLHSLAAADYL</sequence>
<gene>
    <name evidence="1" type="ORF">PR002_g6638</name>
</gene>
<name>A0A6A3N7S0_9STRA</name>
<dbReference type="AlphaFoldDB" id="A0A6A3N7S0"/>
<organism evidence="1 2">
    <name type="scientific">Phytophthora rubi</name>
    <dbReference type="NCBI Taxonomy" id="129364"/>
    <lineage>
        <taxon>Eukaryota</taxon>
        <taxon>Sar</taxon>
        <taxon>Stramenopiles</taxon>
        <taxon>Oomycota</taxon>
        <taxon>Peronosporomycetes</taxon>
        <taxon>Peronosporales</taxon>
        <taxon>Peronosporaceae</taxon>
        <taxon>Phytophthora</taxon>
    </lineage>
</organism>
<evidence type="ECO:0000313" key="1">
    <source>
        <dbReference type="EMBL" id="KAE9037299.1"/>
    </source>
</evidence>
<proteinExistence type="predicted"/>
<comment type="caution">
    <text evidence="1">The sequence shown here is derived from an EMBL/GenBank/DDBJ whole genome shotgun (WGS) entry which is preliminary data.</text>
</comment>
<protein>
    <submittedName>
        <fullName evidence="1">Uncharacterized protein</fullName>
    </submittedName>
</protein>
<accession>A0A6A3N7S0</accession>